<dbReference type="Pfam" id="PF00583">
    <property type="entry name" value="Acetyltransf_1"/>
    <property type="match status" value="1"/>
</dbReference>
<dbReference type="InterPro" id="IPR000182">
    <property type="entry name" value="GNAT_dom"/>
</dbReference>
<comment type="caution">
    <text evidence="2">The sequence shown here is derived from an EMBL/GenBank/DDBJ whole genome shotgun (WGS) entry which is preliminary data.</text>
</comment>
<dbReference type="RefSeq" id="WP_103429061.1">
    <property type="nucleotide sequence ID" value="NZ_CP168671.1"/>
</dbReference>
<evidence type="ECO:0000313" key="3">
    <source>
        <dbReference type="Proteomes" id="UP000313312"/>
    </source>
</evidence>
<dbReference type="GO" id="GO:0016747">
    <property type="term" value="F:acyltransferase activity, transferring groups other than amino-acyl groups"/>
    <property type="evidence" value="ECO:0007669"/>
    <property type="project" value="InterPro"/>
</dbReference>
<gene>
    <name evidence="2" type="ORF">DID87_06490</name>
</gene>
<dbReference type="EMBL" id="QFCR01000030">
    <property type="protein sequence ID" value="TNK89867.1"/>
    <property type="molecule type" value="Genomic_DNA"/>
</dbReference>
<dbReference type="Gene3D" id="3.40.630.30">
    <property type="match status" value="1"/>
</dbReference>
<protein>
    <submittedName>
        <fullName evidence="2">N-acetyltransferase</fullName>
    </submittedName>
</protein>
<feature type="domain" description="N-acetyltransferase" evidence="1">
    <location>
        <begin position="4"/>
        <end position="172"/>
    </location>
</feature>
<evidence type="ECO:0000259" key="1">
    <source>
        <dbReference type="PROSITE" id="PS51186"/>
    </source>
</evidence>
<evidence type="ECO:0000313" key="2">
    <source>
        <dbReference type="EMBL" id="TNK89867.1"/>
    </source>
</evidence>
<keyword evidence="2" id="KW-0808">Transferase</keyword>
<organism evidence="2 3">
    <name type="scientific">Fructilactobacillus sanfranciscensis</name>
    <name type="common">Lactobacillus sanfranciscensis</name>
    <dbReference type="NCBI Taxonomy" id="1625"/>
    <lineage>
        <taxon>Bacteria</taxon>
        <taxon>Bacillati</taxon>
        <taxon>Bacillota</taxon>
        <taxon>Bacilli</taxon>
        <taxon>Lactobacillales</taxon>
        <taxon>Lactobacillaceae</taxon>
        <taxon>Fructilactobacillus</taxon>
    </lineage>
</organism>
<dbReference type="AlphaFoldDB" id="A0A5C4THG3"/>
<dbReference type="InterPro" id="IPR016181">
    <property type="entry name" value="Acyl_CoA_acyltransferase"/>
</dbReference>
<dbReference type="PROSITE" id="PS51186">
    <property type="entry name" value="GNAT"/>
    <property type="match status" value="1"/>
</dbReference>
<dbReference type="Proteomes" id="UP000313312">
    <property type="component" value="Unassembled WGS sequence"/>
</dbReference>
<reference evidence="2 3" key="1">
    <citation type="submission" date="2018-05" db="EMBL/GenBank/DDBJ databases">
        <title>Lactobacillus sanfranciscensis Ah4 draft denome sequence.</title>
        <authorList>
            <person name="Zhang G."/>
        </authorList>
    </citation>
    <scope>NUCLEOTIDE SEQUENCE [LARGE SCALE GENOMIC DNA]</scope>
    <source>
        <strain evidence="2 3">Ah4</strain>
    </source>
</reference>
<dbReference type="CDD" id="cd04301">
    <property type="entry name" value="NAT_SF"/>
    <property type="match status" value="1"/>
</dbReference>
<sequence length="174" mass="19452">MTCVYVRKATEKDLPEIKKIIDAGRGFLKEQGINQWQGAYPTSEDIKKDIDNSISYVIDVDGKVAGSATLHLGIDPDYLEMEEGEWDHGTTAHYSAIHRVSVSHEYRGQGLASKLISGLFTVSSLLGFKDVRIDTHPMNKGMQHIILASGFTKKGIIRTKAEDDDRFAYQIELH</sequence>
<accession>A0A5C4THG3</accession>
<dbReference type="SUPFAM" id="SSF55729">
    <property type="entry name" value="Acyl-CoA N-acyltransferases (Nat)"/>
    <property type="match status" value="1"/>
</dbReference>
<proteinExistence type="predicted"/>
<name>A0A5C4THG3_FRUSA</name>